<protein>
    <recommendedName>
        <fullName evidence="17">RING-type domain-containing protein</fullName>
    </recommendedName>
</protein>
<sequence>MSGGIPFVDLTSDDGSNDVDDGLLPIGQTAESDGESGVLSSVAVTRGLPSGDNHMVSTTVSNRETTTRRLMGLKGDQHIIQGIRAKHDLHTVGGNMVNKQQQGDAVSGNSFSTVTRKKRRLGCNEAPSYMQMASDVGGVDENNSATEGRDLSFNSRSDDEELSPLESSSNSLVSELEQSAADDPLLKMMLTKPIKSEALNSNEDDQSFKKKLGVVDGDNEGDEGVPIFLISSGDESEPESDRKSMEKKEGDLSLDTVSDGHQALLKVQRNRMDWLVQREQKYHDQMVQLEAAKQILRSKIERRETMLKEGVTGDKDLLEANKVTKMKLEKTHKEIERNKHEYEMLRRERKEAFLESQLAKLDENVSKATYVQTKRALLNLKLKNAPFKFSNIEELRVESDRIKAELALLANIPINDEEARSAEEHLVFNNVCQKVLRLLEGANRSAENKQLLRDKIAVIVGFENNIHLKKPVTPGEFNGARGAAMELKKQGIIMPHVFNRLCELGVINRDASSNELEFEKKYSTSMDPKVFGQNEEVGKTTSGTESKAFFQTISKVRSILASLNRPNDTKALINKHLSVIESYQELIDNGLTPDEGKKWEVVNAIRMLHKQGVKMPIVYQTLERQGLDWKYDPHGAMRNIIDARKLIESNTKRTLEAKQQTYKLLDSIRNAVIETMAGVLFDPEKKSYVNMQLAALRNMGVRMPLVDRTLDTYFKSYDENQIDNFDLTRDTIEESSRSVVDPSEDEKYYYQSIQNAVDIYNTPFNQSRLGHEKTKQIILALECFRVFRKKFSFASIPLLWKQQVQHAINTVLENNIELPRVFKYLKKRGFSIDTSSSKTRTFKNEYTNDNDSFMEPLMIEDDLEDPDFKMLEKSDLIPSRTSFENQLQMSNIYTARDHQSLNELLESLKQTEVSVEGEELTPPEMTVNLLKHQRQGLHWLLKTERSKVKGGLLADDMGLGKTIQTIALILANKPRNDNCTINLVVAPVSVLRVWNDEVNTKVKKSAELKVTIYGGLGGKKFKNFSALQGYDVVLVSYQTLAIEFKRHWPRRLQNEKKNTTLELADIKAMNSLKTREEYWSPFFADESVFYRVILDEAQNIKNKQTLAAKACCTLSATYRWVLSGTPIQNNILELYSLIRFLRIAPYNREEKFREDIANVLAARDIRMDDRNVERALTKVRVLLRAIMLRRSKNSTIDGEPILTLPEKHLNKIEDVLGGEDLEFYQSLEYKTAIKARKLLNERKSGSYSSILTLLLRLRQACCHQELVKIGEAKAEGTRVVNGTNFEDDWKRLYYVAKSMNKTSQETVKQCTESMTCPQCLEQMELESTAVLTPCGHLLCEPCVGPFLETARDSPSVIKGPKGTRSYFVPCLVCEKLINDHELVSYQLYDQAINQGFTEDDLRLEYEKEMDKRRSRLKYDYQINFELLHQSKKVQQCLEIIRSVLASTENEKVVVFSQFTAFFDILEHFITTILEAKYLRYDGSMSGAARSNVIERFYRERDQRVLLISMKAGNSGLTLTCANHVILVDPFWNPYVEEQAMDRCYRISQEREVHVHRLLLTATVEDRIVELQNRKKALVESAMDPSELREVNRLGRRELGFLFGLNTLEPPPPTTTMQS</sequence>
<dbReference type="KEGG" id="erc:Ecym_3087"/>
<proteinExistence type="inferred from homology"/>
<feature type="compositionally biased region" description="Low complexity" evidence="11">
    <location>
        <begin position="164"/>
        <end position="177"/>
    </location>
</feature>
<dbReference type="InterPro" id="IPR001841">
    <property type="entry name" value="Znf_RING"/>
</dbReference>
<dbReference type="Pfam" id="PF13445">
    <property type="entry name" value="zf-RING_UBOX"/>
    <property type="match status" value="1"/>
</dbReference>
<evidence type="ECO:0000313" key="16">
    <source>
        <dbReference type="Proteomes" id="UP000006790"/>
    </source>
</evidence>
<feature type="compositionally biased region" description="Acidic residues" evidence="11">
    <location>
        <begin position="11"/>
        <end position="21"/>
    </location>
</feature>
<name>G8JR28_ERECY</name>
<dbReference type="CDD" id="cd18008">
    <property type="entry name" value="DEXDc_SHPRH-like"/>
    <property type="match status" value="1"/>
</dbReference>
<dbReference type="Gene3D" id="3.40.50.300">
    <property type="entry name" value="P-loop containing nucleotide triphosphate hydrolases"/>
    <property type="match status" value="1"/>
</dbReference>
<dbReference type="GeneID" id="11468672"/>
<dbReference type="GO" id="GO:0004386">
    <property type="term" value="F:helicase activity"/>
    <property type="evidence" value="ECO:0007669"/>
    <property type="project" value="UniProtKB-KW"/>
</dbReference>
<keyword evidence="7" id="KW-0862">Zinc</keyword>
<dbReference type="Gene3D" id="3.40.50.10810">
    <property type="entry name" value="Tandem AAA-ATPase domain"/>
    <property type="match status" value="1"/>
</dbReference>
<dbReference type="InterPro" id="IPR001650">
    <property type="entry name" value="Helicase_C-like"/>
</dbReference>
<dbReference type="Pfam" id="PF00271">
    <property type="entry name" value="Helicase_C"/>
    <property type="match status" value="1"/>
</dbReference>
<dbReference type="PROSITE" id="PS51194">
    <property type="entry name" value="HELICASE_CTER"/>
    <property type="match status" value="1"/>
</dbReference>
<dbReference type="CDD" id="cd18793">
    <property type="entry name" value="SF2_C_SNF"/>
    <property type="match status" value="1"/>
</dbReference>
<dbReference type="GO" id="GO:0000724">
    <property type="term" value="P:double-strand break repair via homologous recombination"/>
    <property type="evidence" value="ECO:0007669"/>
    <property type="project" value="TreeGrafter"/>
</dbReference>
<dbReference type="SMART" id="SM00487">
    <property type="entry name" value="DEXDc"/>
    <property type="match status" value="1"/>
</dbReference>
<dbReference type="GO" id="GO:0007533">
    <property type="term" value="P:mating type switching"/>
    <property type="evidence" value="ECO:0007669"/>
    <property type="project" value="EnsemblFungi"/>
</dbReference>
<dbReference type="Proteomes" id="UP000006790">
    <property type="component" value="Chromosome 3"/>
</dbReference>
<dbReference type="SMART" id="SM00490">
    <property type="entry name" value="HELICc"/>
    <property type="match status" value="1"/>
</dbReference>
<feature type="compositionally biased region" description="Basic and acidic residues" evidence="11">
    <location>
        <begin position="239"/>
        <end position="251"/>
    </location>
</feature>
<dbReference type="GO" id="GO:0000776">
    <property type="term" value="C:kinetochore"/>
    <property type="evidence" value="ECO:0007669"/>
    <property type="project" value="EnsemblFungi"/>
</dbReference>
<dbReference type="STRING" id="931890.G8JR28"/>
<comment type="similarity">
    <text evidence="1">Belongs to the SNF2/RAD54 helicase family.</text>
</comment>
<dbReference type="GO" id="GO:0006325">
    <property type="term" value="P:chromatin organization"/>
    <property type="evidence" value="ECO:0007669"/>
    <property type="project" value="EnsemblFungi"/>
</dbReference>
<keyword evidence="5" id="KW-0378">Hydrolase</keyword>
<dbReference type="RefSeq" id="XP_003645414.1">
    <property type="nucleotide sequence ID" value="XM_003645366.1"/>
</dbReference>
<dbReference type="InterPro" id="IPR017907">
    <property type="entry name" value="Znf_RING_CS"/>
</dbReference>
<dbReference type="Gene3D" id="3.30.40.10">
    <property type="entry name" value="Zinc/RING finger domain, C3HC4 (zinc finger)"/>
    <property type="match status" value="1"/>
</dbReference>
<evidence type="ECO:0000256" key="1">
    <source>
        <dbReference type="ARBA" id="ARBA00007025"/>
    </source>
</evidence>
<feature type="coiled-coil region" evidence="10">
    <location>
        <begin position="318"/>
        <end position="355"/>
    </location>
</feature>
<dbReference type="GO" id="GO:0008094">
    <property type="term" value="F:ATP-dependent activity, acting on DNA"/>
    <property type="evidence" value="ECO:0007669"/>
    <property type="project" value="TreeGrafter"/>
</dbReference>
<evidence type="ECO:0000256" key="2">
    <source>
        <dbReference type="ARBA" id="ARBA00022723"/>
    </source>
</evidence>
<reference evidence="16" key="1">
    <citation type="journal article" date="2012" name="G3 (Bethesda)">
        <title>Pichia sorbitophila, an interspecies yeast hybrid reveals early steps of genome resolution following polyploidization.</title>
        <authorList>
            <person name="Leh Louis V."/>
            <person name="Despons L."/>
            <person name="Friedrich A."/>
            <person name="Martin T."/>
            <person name="Durrens P."/>
            <person name="Casaregola S."/>
            <person name="Neuveglise C."/>
            <person name="Fairhead C."/>
            <person name="Marck C."/>
            <person name="Cruz J.A."/>
            <person name="Straub M.L."/>
            <person name="Kugler V."/>
            <person name="Sacerdot C."/>
            <person name="Uzunov Z."/>
            <person name="Thierry A."/>
            <person name="Weiss S."/>
            <person name="Bleykasten C."/>
            <person name="De Montigny J."/>
            <person name="Jacques N."/>
            <person name="Jung P."/>
            <person name="Lemaire M."/>
            <person name="Mallet S."/>
            <person name="Morel G."/>
            <person name="Richard G.F."/>
            <person name="Sarkar A."/>
            <person name="Savel G."/>
            <person name="Schacherer J."/>
            <person name="Seret M.L."/>
            <person name="Talla E."/>
            <person name="Samson G."/>
            <person name="Jubin C."/>
            <person name="Poulain J."/>
            <person name="Vacherie B."/>
            <person name="Barbe V."/>
            <person name="Pelletier E."/>
            <person name="Sherman D.J."/>
            <person name="Westhof E."/>
            <person name="Weissenbach J."/>
            <person name="Baret P.V."/>
            <person name="Wincker P."/>
            <person name="Gaillardin C."/>
            <person name="Dujon B."/>
            <person name="Souciet J.L."/>
        </authorList>
    </citation>
    <scope>NUCLEOTIDE SEQUENCE [LARGE SCALE GENOMIC DNA]</scope>
    <source>
        <strain evidence="16">CBS 270.75 / DBVPG 7215 / KCTC 17166 / NRRL Y-17582</strain>
    </source>
</reference>
<evidence type="ECO:0000256" key="11">
    <source>
        <dbReference type="SAM" id="MobiDB-lite"/>
    </source>
</evidence>
<keyword evidence="4 9" id="KW-0863">Zinc-finger</keyword>
<keyword evidence="8" id="KW-0067">ATP-binding</keyword>
<dbReference type="eggNOG" id="KOG1001">
    <property type="taxonomic scope" value="Eukaryota"/>
</dbReference>
<dbReference type="GO" id="GO:0005730">
    <property type="term" value="C:nucleolus"/>
    <property type="evidence" value="ECO:0007669"/>
    <property type="project" value="EnsemblFungi"/>
</dbReference>
<accession>G8JR28</accession>
<dbReference type="GO" id="GO:0008270">
    <property type="term" value="F:zinc ion binding"/>
    <property type="evidence" value="ECO:0007669"/>
    <property type="project" value="UniProtKB-KW"/>
</dbReference>
<dbReference type="SUPFAM" id="SSF57850">
    <property type="entry name" value="RING/U-box"/>
    <property type="match status" value="1"/>
</dbReference>
<keyword evidence="2" id="KW-0479">Metal-binding</keyword>
<dbReference type="InterPro" id="IPR027417">
    <property type="entry name" value="P-loop_NTPase"/>
</dbReference>
<evidence type="ECO:0000256" key="5">
    <source>
        <dbReference type="ARBA" id="ARBA00022801"/>
    </source>
</evidence>
<evidence type="ECO:0000259" key="13">
    <source>
        <dbReference type="PROSITE" id="PS51192"/>
    </source>
</evidence>
<feature type="domain" description="RING-type" evidence="12">
    <location>
        <begin position="1316"/>
        <end position="1374"/>
    </location>
</feature>
<dbReference type="InterPro" id="IPR027370">
    <property type="entry name" value="Znf-RING_euk"/>
</dbReference>
<evidence type="ECO:0000259" key="14">
    <source>
        <dbReference type="PROSITE" id="PS51194"/>
    </source>
</evidence>
<dbReference type="InterPro" id="IPR049730">
    <property type="entry name" value="SNF2/RAD54-like_C"/>
</dbReference>
<dbReference type="GO" id="GO:0016787">
    <property type="term" value="F:hydrolase activity"/>
    <property type="evidence" value="ECO:0007669"/>
    <property type="project" value="UniProtKB-KW"/>
</dbReference>
<keyword evidence="16" id="KW-1185">Reference proteome</keyword>
<organism evidence="15 16">
    <name type="scientific">Eremothecium cymbalariae (strain CBS 270.75 / DBVPG 7215 / KCTC 17166 / NRRL Y-17582)</name>
    <name type="common">Yeast</name>
    <dbReference type="NCBI Taxonomy" id="931890"/>
    <lineage>
        <taxon>Eukaryota</taxon>
        <taxon>Fungi</taxon>
        <taxon>Dikarya</taxon>
        <taxon>Ascomycota</taxon>
        <taxon>Saccharomycotina</taxon>
        <taxon>Saccharomycetes</taxon>
        <taxon>Saccharomycetales</taxon>
        <taxon>Saccharomycetaceae</taxon>
        <taxon>Eremothecium</taxon>
    </lineage>
</organism>
<dbReference type="PANTHER" id="PTHR45626">
    <property type="entry name" value="TRANSCRIPTION TERMINATION FACTOR 2-RELATED"/>
    <property type="match status" value="1"/>
</dbReference>
<evidence type="ECO:0000313" key="15">
    <source>
        <dbReference type="EMBL" id="AET38597.1"/>
    </source>
</evidence>
<dbReference type="SUPFAM" id="SSF52540">
    <property type="entry name" value="P-loop containing nucleoside triphosphate hydrolases"/>
    <property type="match status" value="2"/>
</dbReference>
<dbReference type="GO" id="GO:0032183">
    <property type="term" value="F:SUMO binding"/>
    <property type="evidence" value="ECO:0007669"/>
    <property type="project" value="EnsemblFungi"/>
</dbReference>
<dbReference type="PROSITE" id="PS00518">
    <property type="entry name" value="ZF_RING_1"/>
    <property type="match status" value="1"/>
</dbReference>
<dbReference type="InParanoid" id="G8JR28"/>
<evidence type="ECO:0000256" key="4">
    <source>
        <dbReference type="ARBA" id="ARBA00022771"/>
    </source>
</evidence>
<dbReference type="FunCoup" id="G8JR28">
    <property type="interactions" value="71"/>
</dbReference>
<dbReference type="InterPro" id="IPR014001">
    <property type="entry name" value="Helicase_ATP-bd"/>
</dbReference>
<dbReference type="GO" id="GO:0005524">
    <property type="term" value="F:ATP binding"/>
    <property type="evidence" value="ECO:0007669"/>
    <property type="project" value="UniProtKB-KW"/>
</dbReference>
<evidence type="ECO:0000256" key="6">
    <source>
        <dbReference type="ARBA" id="ARBA00022806"/>
    </source>
</evidence>
<keyword evidence="6" id="KW-0347">Helicase</keyword>
<dbReference type="Pfam" id="PF00176">
    <property type="entry name" value="SNF2-rel_dom"/>
    <property type="match status" value="1"/>
</dbReference>
<keyword evidence="10" id="KW-0175">Coiled coil</keyword>
<evidence type="ECO:0008006" key="17">
    <source>
        <dbReference type="Google" id="ProtNLM"/>
    </source>
</evidence>
<evidence type="ECO:0000256" key="3">
    <source>
        <dbReference type="ARBA" id="ARBA00022741"/>
    </source>
</evidence>
<dbReference type="InterPro" id="IPR050628">
    <property type="entry name" value="SNF2_RAD54_helicase_TF"/>
</dbReference>
<evidence type="ECO:0000256" key="10">
    <source>
        <dbReference type="SAM" id="Coils"/>
    </source>
</evidence>
<dbReference type="SMART" id="SM00184">
    <property type="entry name" value="RING"/>
    <property type="match status" value="1"/>
</dbReference>
<keyword evidence="3" id="KW-0547">Nucleotide-binding</keyword>
<feature type="domain" description="Helicase C-terminal" evidence="14">
    <location>
        <begin position="1439"/>
        <end position="1586"/>
    </location>
</feature>
<evidence type="ECO:0000256" key="8">
    <source>
        <dbReference type="ARBA" id="ARBA00022840"/>
    </source>
</evidence>
<feature type="domain" description="Helicase ATP-binding" evidence="13">
    <location>
        <begin position="942"/>
        <end position="1144"/>
    </location>
</feature>
<evidence type="ECO:0000259" key="12">
    <source>
        <dbReference type="PROSITE" id="PS50089"/>
    </source>
</evidence>
<dbReference type="InterPro" id="IPR013083">
    <property type="entry name" value="Znf_RING/FYVE/PHD"/>
</dbReference>
<dbReference type="OrthoDB" id="423559at2759"/>
<dbReference type="PROSITE" id="PS50089">
    <property type="entry name" value="ZF_RING_2"/>
    <property type="match status" value="1"/>
</dbReference>
<dbReference type="InterPro" id="IPR000330">
    <property type="entry name" value="SNF2_N"/>
</dbReference>
<dbReference type="PANTHER" id="PTHR45626:SF16">
    <property type="entry name" value="ATP-DEPENDENT HELICASE ULS1"/>
    <property type="match status" value="1"/>
</dbReference>
<feature type="region of interest" description="Disordered" evidence="11">
    <location>
        <begin position="1"/>
        <end position="38"/>
    </location>
</feature>
<evidence type="ECO:0000256" key="7">
    <source>
        <dbReference type="ARBA" id="ARBA00022833"/>
    </source>
</evidence>
<dbReference type="PROSITE" id="PS51192">
    <property type="entry name" value="HELICASE_ATP_BIND_1"/>
    <property type="match status" value="1"/>
</dbReference>
<dbReference type="InterPro" id="IPR038718">
    <property type="entry name" value="SNF2-like_sf"/>
</dbReference>
<feature type="region of interest" description="Disordered" evidence="11">
    <location>
        <begin position="229"/>
        <end position="251"/>
    </location>
</feature>
<feature type="region of interest" description="Disordered" evidence="11">
    <location>
        <begin position="135"/>
        <end position="177"/>
    </location>
</feature>
<dbReference type="HOGENOM" id="CLU_245137_0_0_1"/>
<evidence type="ECO:0000256" key="9">
    <source>
        <dbReference type="PROSITE-ProRule" id="PRU00175"/>
    </source>
</evidence>
<dbReference type="OMA" id="CCHQELV"/>
<dbReference type="EMBL" id="CP002499">
    <property type="protein sequence ID" value="AET38597.1"/>
    <property type="molecule type" value="Genomic_DNA"/>
</dbReference>
<gene>
    <name evidence="15" type="ordered locus">Ecym_3087</name>
</gene>
<dbReference type="GO" id="GO:0005737">
    <property type="term" value="C:cytoplasm"/>
    <property type="evidence" value="ECO:0007669"/>
    <property type="project" value="TreeGrafter"/>
</dbReference>